<evidence type="ECO:0000313" key="2">
    <source>
        <dbReference type="EMBL" id="VVW83936.1"/>
    </source>
</evidence>
<protein>
    <recommendedName>
        <fullName evidence="1">Disease resistance protein winged helix domain-containing protein</fullName>
    </recommendedName>
</protein>
<sequence>MDRLVMQWMAHGLIDQKKAIDVEVTANQWISDLINRFMIEETEYKDLKLHDILHDLVLYIGGKEYSHASATEHTHHLSLLGVDNAEVQKHNASRAANKLRTILTSELPLVYTKDLANFK</sequence>
<dbReference type="InterPro" id="IPR058922">
    <property type="entry name" value="WHD_DRP"/>
</dbReference>
<feature type="domain" description="Disease resistance protein winged helix" evidence="1">
    <location>
        <begin position="2"/>
        <end position="57"/>
    </location>
</feature>
<dbReference type="Pfam" id="PF23559">
    <property type="entry name" value="WHD_DRP"/>
    <property type="match status" value="1"/>
</dbReference>
<accession>A0A5K1H850</accession>
<reference evidence="2" key="1">
    <citation type="submission" date="2019-09" db="EMBL/GenBank/DDBJ databases">
        <authorList>
            <person name="Zhang L."/>
        </authorList>
    </citation>
    <scope>NUCLEOTIDE SEQUENCE</scope>
</reference>
<evidence type="ECO:0000259" key="1">
    <source>
        <dbReference type="Pfam" id="PF23559"/>
    </source>
</evidence>
<gene>
    <name evidence="2" type="ORF">NYM_LOCUS28818</name>
</gene>
<dbReference type="EMBL" id="LR721791">
    <property type="protein sequence ID" value="VVW83936.1"/>
    <property type="molecule type" value="Genomic_DNA"/>
</dbReference>
<name>A0A5K1H850_9MAGN</name>
<organism evidence="2">
    <name type="scientific">Nymphaea colorata</name>
    <name type="common">pocket water lily</name>
    <dbReference type="NCBI Taxonomy" id="210225"/>
    <lineage>
        <taxon>Eukaryota</taxon>
        <taxon>Viridiplantae</taxon>
        <taxon>Streptophyta</taxon>
        <taxon>Embryophyta</taxon>
        <taxon>Tracheophyta</taxon>
        <taxon>Spermatophyta</taxon>
        <taxon>Magnoliopsida</taxon>
        <taxon>Nymphaeales</taxon>
        <taxon>Nymphaeaceae</taxon>
        <taxon>Nymphaea</taxon>
    </lineage>
</organism>
<dbReference type="AlphaFoldDB" id="A0A5K1H850"/>
<proteinExistence type="predicted"/>